<dbReference type="Gene3D" id="3.40.50.1820">
    <property type="entry name" value="alpha/beta hydrolase"/>
    <property type="match status" value="1"/>
</dbReference>
<accession>A0A7D6ZF06</accession>
<dbReference type="InterPro" id="IPR000073">
    <property type="entry name" value="AB_hydrolase_1"/>
</dbReference>
<gene>
    <name evidence="2" type="ORF">H0264_25680</name>
</gene>
<dbReference type="PANTHER" id="PTHR37017:SF11">
    <property type="entry name" value="ESTERASE_LIPASE_THIOESTERASE DOMAIN-CONTAINING PROTEIN"/>
    <property type="match status" value="1"/>
</dbReference>
<evidence type="ECO:0000313" key="3">
    <source>
        <dbReference type="Proteomes" id="UP000515512"/>
    </source>
</evidence>
<dbReference type="InterPro" id="IPR052897">
    <property type="entry name" value="Sec-Metab_Biosynth_Hydrolase"/>
</dbReference>
<dbReference type="Pfam" id="PF12697">
    <property type="entry name" value="Abhydrolase_6"/>
    <property type="match status" value="1"/>
</dbReference>
<dbReference type="EMBL" id="CP059399">
    <property type="protein sequence ID" value="QLY28707.1"/>
    <property type="molecule type" value="Genomic_DNA"/>
</dbReference>
<dbReference type="KEGG" id="nhu:H0264_25680"/>
<dbReference type="SUPFAM" id="SSF53474">
    <property type="entry name" value="alpha/beta-Hydrolases"/>
    <property type="match status" value="1"/>
</dbReference>
<name>A0A7D6ZF06_9NOCA</name>
<dbReference type="PANTHER" id="PTHR37017">
    <property type="entry name" value="AB HYDROLASE-1 DOMAIN-CONTAINING PROTEIN-RELATED"/>
    <property type="match status" value="1"/>
</dbReference>
<keyword evidence="3" id="KW-1185">Reference proteome</keyword>
<dbReference type="RefSeq" id="WP_181579913.1">
    <property type="nucleotide sequence ID" value="NZ_CP059399.1"/>
</dbReference>
<dbReference type="GO" id="GO:0016787">
    <property type="term" value="F:hydrolase activity"/>
    <property type="evidence" value="ECO:0007669"/>
    <property type="project" value="UniProtKB-KW"/>
</dbReference>
<protein>
    <submittedName>
        <fullName evidence="2">Alpha/beta hydrolase</fullName>
    </submittedName>
</protein>
<feature type="domain" description="AB hydrolase-1" evidence="1">
    <location>
        <begin position="34"/>
        <end position="256"/>
    </location>
</feature>
<reference evidence="2 3" key="1">
    <citation type="submission" date="2020-07" db="EMBL/GenBank/DDBJ databases">
        <authorList>
            <person name="Zhuang K."/>
            <person name="Ran Y."/>
        </authorList>
    </citation>
    <scope>NUCLEOTIDE SEQUENCE [LARGE SCALE GENOMIC DNA]</scope>
    <source>
        <strain evidence="2 3">WCH-YHL-001</strain>
    </source>
</reference>
<evidence type="ECO:0000259" key="1">
    <source>
        <dbReference type="Pfam" id="PF12697"/>
    </source>
</evidence>
<dbReference type="AlphaFoldDB" id="A0A7D6ZF06"/>
<dbReference type="Proteomes" id="UP000515512">
    <property type="component" value="Chromosome"/>
</dbReference>
<dbReference type="InterPro" id="IPR029058">
    <property type="entry name" value="AB_hydrolase_fold"/>
</dbReference>
<organism evidence="2 3">
    <name type="scientific">Nocardia huaxiensis</name>
    <dbReference type="NCBI Taxonomy" id="2755382"/>
    <lineage>
        <taxon>Bacteria</taxon>
        <taxon>Bacillati</taxon>
        <taxon>Actinomycetota</taxon>
        <taxon>Actinomycetes</taxon>
        <taxon>Mycobacteriales</taxon>
        <taxon>Nocardiaceae</taxon>
        <taxon>Nocardia</taxon>
    </lineage>
</organism>
<sequence>MSNHIVASIAAALSSLVPGAHHDRDDDGQPKPTVVLVHGAFADASGWEQVAARLHRRGFPVIAAPNPLRGLAYDTAYLQGLLAGVEGPKILVGHSYAGAVISNAAPAIADVAALVFVAAFVPEEGEALGGLLEAHADASVPPLPQQVFTVTRPDGSTGAEVWLDQSRFGTAFAADVDATTAAFLAISQRPVAAEAFGEAATAAGWKTIPSWALIATKDHAIAPSLERFMAERAGATITEVDSSHAVMLSHPDAVTELVEQAHQGARHHSNPLTHDVTERR</sequence>
<proteinExistence type="predicted"/>
<keyword evidence="2" id="KW-0378">Hydrolase</keyword>
<evidence type="ECO:0000313" key="2">
    <source>
        <dbReference type="EMBL" id="QLY28707.1"/>
    </source>
</evidence>